<dbReference type="GeneID" id="763232"/>
<feature type="region of interest" description="Disordered" evidence="15">
    <location>
        <begin position="1315"/>
        <end position="1478"/>
    </location>
</feature>
<name>A0A7M7NWJ0_STRPU</name>
<keyword evidence="10 14" id="KW-0498">Mitosis</keyword>
<dbReference type="PIRSF" id="PIRSF017127">
    <property type="entry name" value="Condensin_D2"/>
    <property type="match status" value="1"/>
</dbReference>
<comment type="subcellular location">
    <subcellularLocation>
        <location evidence="2">Chromosome</location>
    </subcellularLocation>
    <subcellularLocation>
        <location evidence="3">Cytoplasm</location>
    </subcellularLocation>
    <subcellularLocation>
        <location evidence="1">Nucleus</location>
    </subcellularLocation>
</comment>
<dbReference type="OMA" id="CPLEKLW"/>
<proteinExistence type="inferred from homology"/>
<keyword evidence="11 14" id="KW-0226">DNA condensation</keyword>
<dbReference type="GO" id="GO:0000779">
    <property type="term" value="C:condensed chromosome, centromeric region"/>
    <property type="evidence" value="ECO:0000318"/>
    <property type="project" value="GO_Central"/>
</dbReference>
<feature type="compositionally biased region" description="Basic and acidic residues" evidence="15">
    <location>
        <begin position="970"/>
        <end position="987"/>
    </location>
</feature>
<feature type="domain" description="Condensin complex subunit 1 N-terminal" evidence="17">
    <location>
        <begin position="75"/>
        <end position="234"/>
    </location>
</feature>
<dbReference type="InterPro" id="IPR026971">
    <property type="entry name" value="CND1/NCAPD3"/>
</dbReference>
<dbReference type="RefSeq" id="XP_030842724.1">
    <property type="nucleotide sequence ID" value="XM_030986864.1"/>
</dbReference>
<feature type="compositionally biased region" description="Basic and acidic residues" evidence="15">
    <location>
        <begin position="1354"/>
        <end position="1364"/>
    </location>
</feature>
<dbReference type="CTD" id="9918"/>
<dbReference type="Gene3D" id="1.25.10.10">
    <property type="entry name" value="Leucine-rich Repeat Variant"/>
    <property type="match status" value="1"/>
</dbReference>
<protein>
    <recommendedName>
        <fullName evidence="5 14">Condensin complex subunit 1</fullName>
    </recommendedName>
</protein>
<evidence type="ECO:0000256" key="13">
    <source>
        <dbReference type="ARBA" id="ARBA00023306"/>
    </source>
</evidence>
<dbReference type="GO" id="GO:0007076">
    <property type="term" value="P:mitotic chromosome condensation"/>
    <property type="evidence" value="ECO:0000318"/>
    <property type="project" value="GO_Central"/>
</dbReference>
<feature type="compositionally biased region" description="Acidic residues" evidence="15">
    <location>
        <begin position="1365"/>
        <end position="1377"/>
    </location>
</feature>
<dbReference type="OrthoDB" id="436262at2759"/>
<feature type="region of interest" description="Disordered" evidence="15">
    <location>
        <begin position="970"/>
        <end position="992"/>
    </location>
</feature>
<feature type="domain" description="Condensin complex subunit 1 C-terminal" evidence="16">
    <location>
        <begin position="1085"/>
        <end position="1246"/>
    </location>
</feature>
<dbReference type="SUPFAM" id="SSF48371">
    <property type="entry name" value="ARM repeat"/>
    <property type="match status" value="1"/>
</dbReference>
<keyword evidence="13 14" id="KW-0131">Cell cycle</keyword>
<dbReference type="GO" id="GO:0051301">
    <property type="term" value="P:cell division"/>
    <property type="evidence" value="ECO:0007669"/>
    <property type="project" value="UniProtKB-KW"/>
</dbReference>
<dbReference type="GO" id="GO:0005737">
    <property type="term" value="C:cytoplasm"/>
    <property type="evidence" value="ECO:0007669"/>
    <property type="project" value="UniProtKB-SubCell"/>
</dbReference>
<feature type="region of interest" description="Disordered" evidence="15">
    <location>
        <begin position="914"/>
        <end position="934"/>
    </location>
</feature>
<dbReference type="InterPro" id="IPR016024">
    <property type="entry name" value="ARM-type_fold"/>
</dbReference>
<dbReference type="InterPro" id="IPR007673">
    <property type="entry name" value="Condensin_cplx_su1"/>
</dbReference>
<evidence type="ECO:0000259" key="16">
    <source>
        <dbReference type="Pfam" id="PF12717"/>
    </source>
</evidence>
<reference evidence="19" key="1">
    <citation type="submission" date="2015-02" db="EMBL/GenBank/DDBJ databases">
        <title>Genome sequencing for Strongylocentrotus purpuratus.</title>
        <authorList>
            <person name="Murali S."/>
            <person name="Liu Y."/>
            <person name="Vee V."/>
            <person name="English A."/>
            <person name="Wang M."/>
            <person name="Skinner E."/>
            <person name="Han Y."/>
            <person name="Muzny D.M."/>
            <person name="Worley K.C."/>
            <person name="Gibbs R.A."/>
        </authorList>
    </citation>
    <scope>NUCLEOTIDE SEQUENCE</scope>
</reference>
<dbReference type="InterPro" id="IPR011989">
    <property type="entry name" value="ARM-like"/>
</dbReference>
<keyword evidence="7" id="KW-0963">Cytoplasm</keyword>
<evidence type="ECO:0000259" key="17">
    <source>
        <dbReference type="Pfam" id="PF12922"/>
    </source>
</evidence>
<dbReference type="FunFam" id="1.25.10.10:FF:000695">
    <property type="entry name" value="Condensin complex subunit 1"/>
    <property type="match status" value="1"/>
</dbReference>
<evidence type="ECO:0000256" key="1">
    <source>
        <dbReference type="ARBA" id="ARBA00004123"/>
    </source>
</evidence>
<dbReference type="GO" id="GO:0000796">
    <property type="term" value="C:condensin complex"/>
    <property type="evidence" value="ECO:0000318"/>
    <property type="project" value="GO_Central"/>
</dbReference>
<reference evidence="18" key="2">
    <citation type="submission" date="2021-01" db="UniProtKB">
        <authorList>
            <consortium name="EnsemblMetazoa"/>
        </authorList>
    </citation>
    <scope>IDENTIFICATION</scope>
</reference>
<comment type="similarity">
    <text evidence="4 14">Belongs to the CND1 (condensin subunit 1) family.</text>
</comment>
<evidence type="ECO:0000256" key="14">
    <source>
        <dbReference type="PIRNR" id="PIRNR017127"/>
    </source>
</evidence>
<feature type="compositionally biased region" description="Basic residues" evidence="15">
    <location>
        <begin position="1451"/>
        <end position="1471"/>
    </location>
</feature>
<organism evidence="18 19">
    <name type="scientific">Strongylocentrotus purpuratus</name>
    <name type="common">Purple sea urchin</name>
    <dbReference type="NCBI Taxonomy" id="7668"/>
    <lineage>
        <taxon>Eukaryota</taxon>
        <taxon>Metazoa</taxon>
        <taxon>Echinodermata</taxon>
        <taxon>Eleutherozoa</taxon>
        <taxon>Echinozoa</taxon>
        <taxon>Echinoidea</taxon>
        <taxon>Euechinoidea</taxon>
        <taxon>Echinacea</taxon>
        <taxon>Camarodonta</taxon>
        <taxon>Echinidea</taxon>
        <taxon>Strongylocentrotidae</taxon>
        <taxon>Strongylocentrotus</taxon>
    </lineage>
</organism>
<dbReference type="GO" id="GO:0042393">
    <property type="term" value="F:histone binding"/>
    <property type="evidence" value="ECO:0000318"/>
    <property type="project" value="GO_Central"/>
</dbReference>
<evidence type="ECO:0000256" key="15">
    <source>
        <dbReference type="SAM" id="MobiDB-lite"/>
    </source>
</evidence>
<dbReference type="Proteomes" id="UP000007110">
    <property type="component" value="Unassembled WGS sequence"/>
</dbReference>
<feature type="compositionally biased region" description="Basic residues" evidence="15">
    <location>
        <begin position="1334"/>
        <end position="1347"/>
    </location>
</feature>
<dbReference type="GO" id="GO:0005634">
    <property type="term" value="C:nucleus"/>
    <property type="evidence" value="ECO:0007669"/>
    <property type="project" value="UniProtKB-SubCell"/>
</dbReference>
<evidence type="ECO:0000256" key="9">
    <source>
        <dbReference type="ARBA" id="ARBA00022618"/>
    </source>
</evidence>
<evidence type="ECO:0000256" key="4">
    <source>
        <dbReference type="ARBA" id="ARBA00009606"/>
    </source>
</evidence>
<evidence type="ECO:0000313" key="19">
    <source>
        <dbReference type="Proteomes" id="UP000007110"/>
    </source>
</evidence>
<dbReference type="Pfam" id="PF12717">
    <property type="entry name" value="Cnd1"/>
    <property type="match status" value="1"/>
</dbReference>
<evidence type="ECO:0000256" key="10">
    <source>
        <dbReference type="ARBA" id="ARBA00022776"/>
    </source>
</evidence>
<accession>A0A7M7NWJ0</accession>
<evidence type="ECO:0000313" key="18">
    <source>
        <dbReference type="EnsemblMetazoa" id="XP_030842724"/>
    </source>
</evidence>
<evidence type="ECO:0000256" key="6">
    <source>
        <dbReference type="ARBA" id="ARBA00022454"/>
    </source>
</evidence>
<evidence type="ECO:0000256" key="11">
    <source>
        <dbReference type="ARBA" id="ARBA00023067"/>
    </source>
</evidence>
<evidence type="ECO:0000256" key="7">
    <source>
        <dbReference type="ARBA" id="ARBA00022490"/>
    </source>
</evidence>
<keyword evidence="12" id="KW-0539">Nucleus</keyword>
<evidence type="ECO:0000256" key="12">
    <source>
        <dbReference type="ARBA" id="ARBA00023242"/>
    </source>
</evidence>
<sequence>MSLKDFVVPLRLKDLQQGTGINQYIVEEVYPLRQVADKIVGCKSSLHHDGSFMILDHFDSFYSLLRQFSSVDQDAKEEAWEIILTACARNVDALTKFIESPDNDPKFRHLLLNATKMTTYVLCQLTEAFETEACKPSTDTATMKGRGRGKKTVKAGAWDWDSEKEKSLQCLIQTLQLDICRLWDPPVVEEEFVNLVSGCCYKMLENPSITRNHSTRDVITQTLGLLFKRYNHVLGGTLKMLQLVQHFEHLPGPLAQTVQTIAIQYGVKSVVNEIMREIGSIDSHDLTRDNSGTRSYASFLVEMAERVPDAMLPCISLILCHLDGESYTMRNGVLGVIGEIVIKVLSKEQLDKKAKTARDQLLDKLEDHIHDVNAFSRSRALQVWLHLCRERAIPLSRQHTVMELTIGRLRDKSSIVRKGAVQLISAFLTSNPFAAKLSAEALQVNLEKEQEKLKAMMPDEPETVANDVSRNPVDNWTAMEPEIKTTIRKILEEESEDEESLIQIPEDASPLDTIDEMIELLDKSQHTKAITLLQSAQSCWPDHQAFIPLSSEEPRSDDEDEELSSDGKDLLQMLKAIYLGTTSSTPVPDGYNPADLVKMGEDGEPEVKMTEVEDDNPVVNELSKQQILVQYLSDCVKFAGMVKMCVPTVCELLSSKQTTDILEAVSFFVTAHEFGVSNAADGVLRMMGLIWSKEQSVKDAVVTAYKRLYLNPNGKTVRARSLAVVRNLLQLTCGASLGELTSLEEMVAEFTKNGEFPSQTTQILWEFFTMKHPETTPAESRAALQLLGMAARADPGIIHSNVEVLVSEGLGERGTKDFILAKDTCLALLKLVGSEKPKVLSGKEQYRLASTHEIFSRLGDILVQGMTDLENKYWVPLAETAVKTIYRLAEHPDTLCGDLLKRLAAVLLASREQSPEVASEEATEGEEKSPTTGCPSGLLSRLMAISGQIALQQLIHLDVMVQCELKRRHNVQEKKKEDKKEKAKSEGDNANIEDEMGLAGATAEDAEGEFIRRICDTGIVTGPNLLGAIKPLVVLICSNPVKYSSPELRATASLALAKFMLVSAEFCEAQLQLLFTVLEKSPEAIIRANTIIAIGDLTFRFPNLIEPWTANMYARLRDPSAHVRKNTLMVLTHLILNDMVKVKGQISEMASCIIDSEDRIASLAKLFFFELSKKGNAVYNILPDVISRLSDPELALPEEDFKTILRYLLSFIQKDKQAESLVEKLCHRFRATRSETQVRELAFCLSLLNFNDKGFRKLQENVACYADKLADAEVYGYFTTIISKAKKAVKQETKVLVEDYEQKMNEFHLKGADENATAEKASKASTAAAALTKKNGKTPAAKRRSKKGQTPARTLKEKDLNRASDEEEEDDDDDEDDVGNRRKPDVLNTSLPDPGSAPRVSRKGRKKVPPPIAFSSDEDSDDVFAPPRKPKMILDSESESDEENINPSKSRSVKRSTKPKGKTPARSRKQRPSQQLET</sequence>
<dbReference type="InterPro" id="IPR024324">
    <property type="entry name" value="Condensin_cplx_su1_N"/>
</dbReference>
<dbReference type="InParanoid" id="A0A7M7NWJ0"/>
<dbReference type="PANTHER" id="PTHR14222">
    <property type="entry name" value="CONDENSIN"/>
    <property type="match status" value="1"/>
</dbReference>
<keyword evidence="9 14" id="KW-0132">Cell division</keyword>
<dbReference type="Pfam" id="PF12922">
    <property type="entry name" value="Cnd1_N"/>
    <property type="match status" value="1"/>
</dbReference>
<feature type="compositionally biased region" description="Low complexity" evidence="15">
    <location>
        <begin position="1323"/>
        <end position="1333"/>
    </location>
</feature>
<dbReference type="KEGG" id="spu:763232"/>
<keyword evidence="6" id="KW-0158">Chromosome</keyword>
<evidence type="ECO:0000256" key="5">
    <source>
        <dbReference type="ARBA" id="ARBA00016064"/>
    </source>
</evidence>
<dbReference type="InterPro" id="IPR032682">
    <property type="entry name" value="Cnd1_C"/>
</dbReference>
<evidence type="ECO:0000256" key="8">
    <source>
        <dbReference type="ARBA" id="ARBA00022553"/>
    </source>
</evidence>
<dbReference type="EnsemblMetazoa" id="XM_030986864">
    <property type="protein sequence ID" value="XP_030842724"/>
    <property type="gene ID" value="LOC763232"/>
</dbReference>
<keyword evidence="19" id="KW-1185">Reference proteome</keyword>
<dbReference type="PANTHER" id="PTHR14222:SF2">
    <property type="entry name" value="CONDENSIN COMPLEX SUBUNIT 1"/>
    <property type="match status" value="1"/>
</dbReference>
<evidence type="ECO:0000256" key="2">
    <source>
        <dbReference type="ARBA" id="ARBA00004286"/>
    </source>
</evidence>
<keyword evidence="8" id="KW-0597">Phosphoprotein</keyword>
<dbReference type="GO" id="GO:0010032">
    <property type="term" value="P:meiotic chromosome condensation"/>
    <property type="evidence" value="ECO:0000318"/>
    <property type="project" value="GO_Central"/>
</dbReference>
<evidence type="ECO:0000256" key="3">
    <source>
        <dbReference type="ARBA" id="ARBA00004496"/>
    </source>
</evidence>
<comment type="function">
    <text evidence="14">Regulatory subunit of the condensin complex, a complex required for conversion of interphase chromatin into mitotic-like condense chromosomes. The condensin complex probably introduces positive supercoils into relaxed DNA in the presence of type I topoisomerases and converts nicked DNA into positive knotted forms in the presence of type II topoisomerases.</text>
</comment>